<accession>A0A2Z4QFS2</accession>
<sequence>MKPDYTLLKRSKVDVNRFAFVYDGDLLANFTASQLYRTLEKLNSPNVIKDVDVLWRDGTRTVEELRVTEHRHFVRFDTCEYDHAICLMMRAQGLPIELSVPVDVRRLFDAHGSLISEIRVPSEFVADLKPALERFIPGDEDDWDEDADDDFDDEDESDFDEEEFGFRPEDLRPQLSDFGYRAADWVVTLTDEQISEVHTLEVGIDPDIELPRAADAKEEFF</sequence>
<name>A0A2Z4QFS2_9CAUD</name>
<proteinExistence type="predicted"/>
<reference evidence="2 3" key="1">
    <citation type="submission" date="2018-04" db="EMBL/GenBank/DDBJ databases">
        <authorList>
            <person name="Go L.Y."/>
            <person name="Mitchell J.A."/>
        </authorList>
    </citation>
    <scope>NUCLEOTIDE SEQUENCE [LARGE SCALE GENOMIC DNA]</scope>
</reference>
<dbReference type="Proteomes" id="UP000251795">
    <property type="component" value="Segment"/>
</dbReference>
<gene>
    <name evidence="2" type="ORF">Alexandra_325</name>
</gene>
<feature type="compositionally biased region" description="Acidic residues" evidence="1">
    <location>
        <begin position="138"/>
        <end position="163"/>
    </location>
</feature>
<protein>
    <submittedName>
        <fullName evidence="2">Uncharacterized protein</fullName>
    </submittedName>
</protein>
<evidence type="ECO:0000313" key="2">
    <source>
        <dbReference type="EMBL" id="AWY08576.1"/>
    </source>
</evidence>
<organism evidence="2 3">
    <name type="scientific">Erwinia phage vB_EamM_Alexandra</name>
    <dbReference type="NCBI Taxonomy" id="2201424"/>
    <lineage>
        <taxon>Viruses</taxon>
        <taxon>Duplodnaviria</taxon>
        <taxon>Heunggongvirae</taxon>
        <taxon>Uroviricota</taxon>
        <taxon>Caudoviricetes</taxon>
        <taxon>Alexandravirus</taxon>
        <taxon>Alexandravirus alexandra</taxon>
    </lineage>
</organism>
<evidence type="ECO:0000313" key="3">
    <source>
        <dbReference type="Proteomes" id="UP000251795"/>
    </source>
</evidence>
<dbReference type="EMBL" id="MH248138">
    <property type="protein sequence ID" value="AWY08576.1"/>
    <property type="molecule type" value="Genomic_DNA"/>
</dbReference>
<feature type="region of interest" description="Disordered" evidence="1">
    <location>
        <begin position="137"/>
        <end position="163"/>
    </location>
</feature>
<keyword evidence="3" id="KW-1185">Reference proteome</keyword>
<evidence type="ECO:0000256" key="1">
    <source>
        <dbReference type="SAM" id="MobiDB-lite"/>
    </source>
</evidence>